<feature type="compositionally biased region" description="Pro residues" evidence="6">
    <location>
        <begin position="589"/>
        <end position="600"/>
    </location>
</feature>
<feature type="compositionally biased region" description="Basic and acidic residues" evidence="6">
    <location>
        <begin position="827"/>
        <end position="836"/>
    </location>
</feature>
<dbReference type="GO" id="GO:0008270">
    <property type="term" value="F:zinc ion binding"/>
    <property type="evidence" value="ECO:0007669"/>
    <property type="project" value="UniProtKB-KW"/>
</dbReference>
<gene>
    <name evidence="9" type="ORF">GE061_019529</name>
</gene>
<organism evidence="9 10">
    <name type="scientific">Apolygus lucorum</name>
    <name type="common">Small green plant bug</name>
    <name type="synonym">Lygocoris lucorum</name>
    <dbReference type="NCBI Taxonomy" id="248454"/>
    <lineage>
        <taxon>Eukaryota</taxon>
        <taxon>Metazoa</taxon>
        <taxon>Ecdysozoa</taxon>
        <taxon>Arthropoda</taxon>
        <taxon>Hexapoda</taxon>
        <taxon>Insecta</taxon>
        <taxon>Pterygota</taxon>
        <taxon>Neoptera</taxon>
        <taxon>Paraneoptera</taxon>
        <taxon>Hemiptera</taxon>
        <taxon>Heteroptera</taxon>
        <taxon>Panheteroptera</taxon>
        <taxon>Cimicomorpha</taxon>
        <taxon>Miridae</taxon>
        <taxon>Mirini</taxon>
        <taxon>Apolygus</taxon>
    </lineage>
</organism>
<feature type="compositionally biased region" description="Basic residues" evidence="6">
    <location>
        <begin position="1257"/>
        <end position="1269"/>
    </location>
</feature>
<feature type="compositionally biased region" description="Polar residues" evidence="6">
    <location>
        <begin position="385"/>
        <end position="399"/>
    </location>
</feature>
<evidence type="ECO:0000259" key="7">
    <source>
        <dbReference type="PROSITE" id="PS01300"/>
    </source>
</evidence>
<feature type="region of interest" description="Disordered" evidence="6">
    <location>
        <begin position="105"/>
        <end position="252"/>
    </location>
</feature>
<dbReference type="InterPro" id="IPR015967">
    <property type="entry name" value="Rcmb_RecR_Znf"/>
</dbReference>
<feature type="domain" description="RanBP2-type" evidence="8">
    <location>
        <begin position="2731"/>
        <end position="2750"/>
    </location>
</feature>
<feature type="domain" description="RanBP2-type" evidence="8">
    <location>
        <begin position="2869"/>
        <end position="2888"/>
    </location>
</feature>
<dbReference type="GO" id="GO:0000398">
    <property type="term" value="P:mRNA splicing, via spliceosome"/>
    <property type="evidence" value="ECO:0007669"/>
    <property type="project" value="TreeGrafter"/>
</dbReference>
<feature type="domain" description="RanBP2-type" evidence="8">
    <location>
        <begin position="2197"/>
        <end position="2216"/>
    </location>
</feature>
<evidence type="ECO:0000313" key="10">
    <source>
        <dbReference type="Proteomes" id="UP000466442"/>
    </source>
</evidence>
<feature type="compositionally biased region" description="Acidic residues" evidence="6">
    <location>
        <begin position="1394"/>
        <end position="1410"/>
    </location>
</feature>
<keyword evidence="2" id="KW-0479">Metal-binding</keyword>
<feature type="compositionally biased region" description="Pro residues" evidence="6">
    <location>
        <begin position="703"/>
        <end position="714"/>
    </location>
</feature>
<feature type="compositionally biased region" description="Basic residues" evidence="6">
    <location>
        <begin position="141"/>
        <end position="161"/>
    </location>
</feature>
<dbReference type="EMBL" id="WIXP02000009">
    <property type="protein sequence ID" value="KAF6205358.1"/>
    <property type="molecule type" value="Genomic_DNA"/>
</dbReference>
<dbReference type="GO" id="GO:0006310">
    <property type="term" value="P:DNA recombination"/>
    <property type="evidence" value="ECO:0007669"/>
    <property type="project" value="InterPro"/>
</dbReference>
<evidence type="ECO:0000256" key="3">
    <source>
        <dbReference type="ARBA" id="ARBA00022771"/>
    </source>
</evidence>
<dbReference type="PANTHER" id="PTHR13948">
    <property type="entry name" value="RNA-BINDING PROTEIN"/>
    <property type="match status" value="1"/>
</dbReference>
<sequence>MSSAQGLPNSMQQVSHGDLGNPSKESTNADEAEVQVVPDGSGCIKYSAPEPDKLTLDPSIGYRFDPRTGLHFDANSGYFFNSKRRIFLYWDFLTQTYLKVQNPTLPFPKLKNQKQSSDEKDSGNVNDQIVLDGEDMEVSSRSRKRSRSRDRARSGRKRKTTRSPCNKKQERSSKKKSRSSKNLDQSSPDYLDRRPKDSRSPSPKRHSTRSPDNNKRQSKSGTSSGPPVREERSMSISSDSGGSRPPSPKPVFNDDHKFDFCYKCRLSGHSMESCTLAGKLCYGCKKVTTHDGVDCPLNKIRSQIRLKKLLIREKRIKAQLKELDKSERIDQLPMLEKIHVGDETVKMGDVKVTPELVGSNEAKHDAVPEGSIICSHNLILQENNCRQSPPQGAPSQPTLFQGEPFQPQYPQGVFYQAQEWSYPPPNPKGDLHQPPFQQTWSNAPPLSQGVLCPPPVIQGGSYQSPFPQGEPHQPPLPQVANPSPVPPRESHQPPLQQEWANPPPFLRGESHQPPLPQVAKPPPFLQGESYQPPLPQMTNPPPFLRGESHEPPLPQVANPPPFLQGESYQPPLPQMTNPPPFLRGESHEPPLPQVANPPPFLQGESYQPPLPQMTNPPPFLRGESHEPPLPQVAKPPPFLRGESYQPPLPQMTNPPPFLRGESHEPPLPQVAKPPPFLQGESYQPPLAQMTNPPPFLRGESHDPPLPQVAKPPPFLRGESYQPQVANPPPFPQGKSHQPPLQQEVANPPPQSTSGPVCHKCGMRGHTTIVCTISALFLESHFSVSSQSAWSNAPHDLGPSRLPTGGGRVSDAVEDSSSLPLKHLTRHPKGDQKVTKDDPQLAMQSFINALKHPDSFKNQMKTGSRDHNVQMTNLSSSVPHQSFATSGISSTTPLIDKTVTDRPIAHSVYQPTTDNRGMQSQIAGNITHTVAQNPTTFGVPNVPTIPMFTPNLAHLSVQQNIAMGFPSSVAGVQGQNLIQRLYLGLLGNLMSNNMRLPGLMMNSGVGLGNNVMNPAQGFVPNTNLGIPGNTAPQTPVMNLTGSTTSPSMNVPDGTGSFKYPAPDTKSLTFDPTIGYRFDPKTGLHYDANSGYFFNSKQKLFLYWDFLSQSYLKVENPTIPFPTLRNEKNVSKVDESSESSGSEDSDEGGRDVSSISRSKSRDRGLLKRQPMTTKQDIPGSSRRYSRSRSRDDDRRSSGSRKRTTNRSRSVDKRKRHRGRSSRSRTPPTRTSESSKNIKRDDSPIAKKSHKRDRRSNSRSPKRRSPRSSNRSKRGDDRRRKRSPDLSRSPSRSSNRKNSRRSRSRDNYRGRLVIRSPLRQNVGHSHKKRSLSPPQEVPSMPPMSKWELEEGTMRYGKASRWQQSPVVSRYSGKRHFSAVEDGGKSSGNNSKRRNQDQNEDLPSDSESVEEMTEELLESLLNGDDGDMNEESEEILPAEKNPCGRVQGDNHPLSDLYKSAPSRIVHLKPSVNGFVWKKLELKIGLAIIEMASVQEATNFIHRASLPYNVLRYIEVEEEKQKDANLSIYEETPSSYAWMNNRVPGDSDPVSDLYSHTPSCSVHVKPSEGNMIPHVVKKSLEEHLIRNNVNYVLKVSVNNTGMYGSPVDYIQVWCDSESQAESWFLKTKRKITLEHRNGIAADYFLYYAVQFESESIAEEWFLKTNRKIALQHTDEMEADYFLYYADKPWECEFCLEKNIFFRSLCHNCFQDKDYFVNSVRYSITPTQYLGLCKLPPSTSIDNVVSCLPVSGPIVGLKRIRVVEDPNMKCCSGLVILEMSSVEDATKFRQQASLPYRALRYIVDNCGINQEPSLTIEEKFSAAGVKESVNRVQGDLDPFSCFYRSDPSCIVHVKPSMQGFDGSVVKESLQQHLLTNDIKSGKILIVHQNNQGSPFGFIEVRFDSIAQAEKWFLRTNRKITIQHTKAIKAEYFLYYADEPWDCGNCHRARNIFFRVMCYSCSSHKNDPSHSVKFSSEPSKFLGICKMPFSTNEINVMQRLPEIVQDSVLSIRVIDDPGMHVCSGLVVVEVPNVDVAVNIVTSYKSPRVLLRYVDEDVYLGQQKIVSDAAEISEGILDSEKPSSEGNSGDQLVDLVQENTDSYSHLYKSGPSCFVHVKTALERIGIPFHEIKQSLQEYFIQKGMFTQKITPITKDIKGSPFDCIQVLFDSEITAKNWFLETNRKISLQHKLKKMDYFLYYAYQQWYCEFCLKLNFCLRSLCYNCFQHKNNSVKTVRFCTAPTKFLGFCKLPPSTNKGNVVSYLPTVLQNVDLNRIEIVVDTNMECCSGLVIIEMSSVEEAVQVRQQLSLPYRALRYVAESYIGIAENTSPDIEKQVGTAYNPVQNDPDPFSHLYRSDPSRIVHVKAPIKGFKSSMVKKSLQEHLFTNNIKSERILIDQSYNSVGSPFVVIEVRFESIVQVEKWFLLTNRKITLSVDDAMKAEFTLYFADVSWVCGHCPDKKNVFFRATCHHCYRHRSDSSHSFKLSDEPTRFLGVCKMPPSTNDSNVMERLPEAVQDSALCIRVVEDPGMQACGGLVVVELPNVDVAKNIMKSTRRKCSYVDINRQQVMPDGGDTSIDLSLKNHDLSYTLSPKAAPTSSTMEVPIKPSQKAIHSNTSGVIGTQGISYLISKIYTNGPSNIVHVKLTDNELTKATRKATAQLLPQLYELLQQHLQAKEIDFTSIDLRMNELGSPLNFIEVSFKSVDEAKEWFTETSGAVTLSLNEGIEIELQLCYAKNYWYCEFCLAANAFFRSLCHNCYQHKSNDLYSVKFSITPTRHLGFCNIPCWTNSINALTRLPKIMRDSYKIIRVVEDPEMLCCCGLIIVEMPTLEEALTIVEKTGLSYTSLRYVAECDTVSQEFPSRVCMKDPFVGWGYLWHCNHCSKRNVSSRSLCSFCYRHRRDEITPVCFSGVPTKFLGFCQLPRLINESNVLLLLPQNIQRYHFESIRVVDDPTFGGCCGIVIFEMLNVEHAAAYYWLRCPVRYVDMANSDETYHRLLYTRQAPDDLQENMEIGSDEFPISRCVSSAESEENISIVTEKCDIPEVPPSHCSESSLVAGEAQESKESNTLMELVDCTEDPTLPEDVAPAAISCSTEQISSGIDRAETEGNTSIVTKCVVPDDHHCSESPLGIGEALESKESNTLMELVDCNEDPTLPEDVAPAAISCSTEQISSGIDIAETEGNTSIVTKCLVPDDHHCSESPLGSGEALESKDPNTLIELEDFENPTVPEDVAPAAMSCSIEQISSRIDRAETEGNASIVTKCVVPDDHHCSESSPNFDVDQELDESILLVEGGDSKVVATITECVALSESGSNSIQISSEITCAVNEENVSFEKTKIENLIVDTSRYSESSTNEEDQESDKSKMFVKPGDSKIGTNPEIVAAVNIDSNEEMNCTGNQENPSKFIPDVYPSHCSESFSTAEGVEASKQSEIAVEVGDSTISEDVASVGVNCGDVQIFGGNEETKSEIPDVLPSQRSETPPNNMEAQESKESRMIMEDDDCAENLSVSEDVVNIGCSDKDS</sequence>
<feature type="compositionally biased region" description="Polar residues" evidence="6">
    <location>
        <begin position="3465"/>
        <end position="3477"/>
    </location>
</feature>
<feature type="region of interest" description="Disordered" evidence="6">
    <location>
        <begin position="1127"/>
        <end position="1340"/>
    </location>
</feature>
<feature type="compositionally biased region" description="Basic residues" evidence="6">
    <location>
        <begin position="1195"/>
        <end position="1220"/>
    </location>
</feature>
<dbReference type="Pfam" id="PF17780">
    <property type="entry name" value="OCRE"/>
    <property type="match status" value="2"/>
</dbReference>
<dbReference type="PROSITE" id="PS01300">
    <property type="entry name" value="RECR"/>
    <property type="match status" value="1"/>
</dbReference>
<name>A0A8S9XAN5_APOLU</name>
<dbReference type="InterPro" id="IPR001876">
    <property type="entry name" value="Znf_RanBP2"/>
</dbReference>
<feature type="compositionally biased region" description="Basic residues" evidence="6">
    <location>
        <begin position="1291"/>
        <end position="1300"/>
    </location>
</feature>
<feature type="region of interest" description="Disordered" evidence="6">
    <location>
        <begin position="1"/>
        <end position="34"/>
    </location>
</feature>
<feature type="domain" description="RecR protein" evidence="7">
    <location>
        <begin position="2871"/>
        <end position="2894"/>
    </location>
</feature>
<dbReference type="InterPro" id="IPR041591">
    <property type="entry name" value="OCRE"/>
</dbReference>
<proteinExistence type="predicted"/>
<feature type="compositionally biased region" description="Pro residues" evidence="6">
    <location>
        <begin position="472"/>
        <end position="487"/>
    </location>
</feature>
<dbReference type="GO" id="GO:0003723">
    <property type="term" value="F:RNA binding"/>
    <property type="evidence" value="ECO:0007669"/>
    <property type="project" value="TreeGrafter"/>
</dbReference>
<dbReference type="CDD" id="cd16162">
    <property type="entry name" value="OCRE_RBM5_like"/>
    <property type="match status" value="1"/>
</dbReference>
<evidence type="ECO:0000313" key="9">
    <source>
        <dbReference type="EMBL" id="KAF6205358.1"/>
    </source>
</evidence>
<feature type="compositionally biased region" description="Basic and acidic residues" evidence="6">
    <location>
        <begin position="1233"/>
        <end position="1242"/>
    </location>
</feature>
<feature type="compositionally biased region" description="Pro residues" evidence="6">
    <location>
        <begin position="608"/>
        <end position="619"/>
    </location>
</feature>
<keyword evidence="3" id="KW-0863">Zinc-finger</keyword>
<feature type="region of interest" description="Disordered" evidence="6">
    <location>
        <begin position="3450"/>
        <end position="3484"/>
    </location>
</feature>
<reference evidence="9" key="1">
    <citation type="journal article" date="2021" name="Mol. Ecol. Resour.">
        <title>Apolygus lucorum genome provides insights into omnivorousness and mesophyll feeding.</title>
        <authorList>
            <person name="Liu Y."/>
            <person name="Liu H."/>
            <person name="Wang H."/>
            <person name="Huang T."/>
            <person name="Liu B."/>
            <person name="Yang B."/>
            <person name="Yin L."/>
            <person name="Li B."/>
            <person name="Zhang Y."/>
            <person name="Zhang S."/>
            <person name="Jiang F."/>
            <person name="Zhang X."/>
            <person name="Ren Y."/>
            <person name="Wang B."/>
            <person name="Wang S."/>
            <person name="Lu Y."/>
            <person name="Wu K."/>
            <person name="Fan W."/>
            <person name="Wang G."/>
        </authorList>
    </citation>
    <scope>NUCLEOTIDE SEQUENCE</scope>
    <source>
        <strain evidence="9">12Hb</strain>
    </source>
</reference>
<evidence type="ECO:0000259" key="8">
    <source>
        <dbReference type="PROSITE" id="PS01358"/>
    </source>
</evidence>
<dbReference type="PROSITE" id="PS01358">
    <property type="entry name" value="ZF_RANBP2_1"/>
    <property type="match status" value="3"/>
</dbReference>
<feature type="compositionally biased region" description="Polar residues" evidence="6">
    <location>
        <begin position="1"/>
        <end position="15"/>
    </location>
</feature>
<feature type="compositionally biased region" description="Pro residues" evidence="6">
    <location>
        <begin position="665"/>
        <end position="676"/>
    </location>
</feature>
<feature type="compositionally biased region" description="Pro residues" evidence="6">
    <location>
        <begin position="551"/>
        <end position="562"/>
    </location>
</feature>
<feature type="compositionally biased region" description="Polar residues" evidence="6">
    <location>
        <begin position="435"/>
        <end position="445"/>
    </location>
</feature>
<dbReference type="PANTHER" id="PTHR13948:SF3">
    <property type="entry name" value="FI21118P1"/>
    <property type="match status" value="1"/>
</dbReference>
<feature type="compositionally biased region" description="Pro residues" evidence="6">
    <location>
        <begin position="532"/>
        <end position="543"/>
    </location>
</feature>
<feature type="compositionally biased region" description="Basic and acidic residues" evidence="6">
    <location>
        <begin position="190"/>
        <end position="199"/>
    </location>
</feature>
<evidence type="ECO:0000256" key="1">
    <source>
        <dbReference type="ARBA" id="ARBA00004123"/>
    </source>
</evidence>
<feature type="compositionally biased region" description="Pro residues" evidence="6">
    <location>
        <begin position="646"/>
        <end position="657"/>
    </location>
</feature>
<evidence type="ECO:0000256" key="2">
    <source>
        <dbReference type="ARBA" id="ARBA00022723"/>
    </source>
</evidence>
<comment type="caution">
    <text evidence="9">The sequence shown here is derived from an EMBL/GenBank/DDBJ whole genome shotgun (WGS) entry which is preliminary data.</text>
</comment>
<dbReference type="GO" id="GO:0006281">
    <property type="term" value="P:DNA repair"/>
    <property type="evidence" value="ECO:0007669"/>
    <property type="project" value="InterPro"/>
</dbReference>
<feature type="region of interest" description="Disordered" evidence="6">
    <location>
        <begin position="1353"/>
        <end position="1410"/>
    </location>
</feature>
<keyword evidence="5" id="KW-0539">Nucleus</keyword>
<feature type="compositionally biased region" description="Pro residues" evidence="6">
    <location>
        <begin position="570"/>
        <end position="581"/>
    </location>
</feature>
<feature type="region of interest" description="Disordered" evidence="6">
    <location>
        <begin position="3339"/>
        <end position="3363"/>
    </location>
</feature>
<feature type="compositionally biased region" description="Pro residues" evidence="6">
    <location>
        <begin position="513"/>
        <end position="524"/>
    </location>
</feature>
<feature type="compositionally biased region" description="Polar residues" evidence="6">
    <location>
        <begin position="734"/>
        <end position="744"/>
    </location>
</feature>
<protein>
    <submittedName>
        <fullName evidence="9">Uncharacterized protein</fullName>
    </submittedName>
</protein>
<comment type="subcellular location">
    <subcellularLocation>
        <location evidence="1">Nucleus</location>
    </subcellularLocation>
</comment>
<evidence type="ECO:0000256" key="5">
    <source>
        <dbReference type="ARBA" id="ARBA00023242"/>
    </source>
</evidence>
<dbReference type="Proteomes" id="UP000466442">
    <property type="component" value="Linkage Group LG9"/>
</dbReference>
<evidence type="ECO:0000256" key="4">
    <source>
        <dbReference type="ARBA" id="ARBA00022833"/>
    </source>
</evidence>
<feature type="compositionally biased region" description="Pro residues" evidence="6">
    <location>
        <begin position="627"/>
        <end position="638"/>
    </location>
</feature>
<dbReference type="GO" id="GO:0005634">
    <property type="term" value="C:nucleus"/>
    <property type="evidence" value="ECO:0007669"/>
    <property type="project" value="UniProtKB-SubCell"/>
</dbReference>
<evidence type="ECO:0000256" key="6">
    <source>
        <dbReference type="SAM" id="MobiDB-lite"/>
    </source>
</evidence>
<feature type="compositionally biased region" description="Low complexity" evidence="6">
    <location>
        <begin position="1221"/>
        <end position="1232"/>
    </location>
</feature>
<dbReference type="SMART" id="SM00343">
    <property type="entry name" value="ZnF_C2HC"/>
    <property type="match status" value="3"/>
</dbReference>
<dbReference type="InterPro" id="IPR001878">
    <property type="entry name" value="Znf_CCHC"/>
</dbReference>
<feature type="region of interest" description="Disordered" evidence="6">
    <location>
        <begin position="385"/>
        <end position="756"/>
    </location>
</feature>
<accession>A0A8S9XAN5</accession>
<keyword evidence="10" id="KW-1185">Reference proteome</keyword>
<keyword evidence="4" id="KW-0862">Zinc</keyword>
<feature type="compositionally biased region" description="Low complexity" evidence="6">
    <location>
        <begin position="234"/>
        <end position="244"/>
    </location>
</feature>
<feature type="region of interest" description="Disordered" evidence="6">
    <location>
        <begin position="788"/>
        <end position="836"/>
    </location>
</feature>